<dbReference type="PANTHER" id="PTHR12277">
    <property type="entry name" value="ALPHA/BETA HYDROLASE DOMAIN-CONTAINING PROTEIN"/>
    <property type="match status" value="1"/>
</dbReference>
<evidence type="ECO:0000259" key="2">
    <source>
        <dbReference type="Pfam" id="PF00561"/>
    </source>
</evidence>
<dbReference type="Proteomes" id="UP000267821">
    <property type="component" value="Unassembled WGS sequence"/>
</dbReference>
<dbReference type="SUPFAM" id="SSF53474">
    <property type="entry name" value="alpha/beta-Hydrolases"/>
    <property type="match status" value="1"/>
</dbReference>
<keyword evidence="1" id="KW-1133">Transmembrane helix</keyword>
<dbReference type="PANTHER" id="PTHR12277:SF81">
    <property type="entry name" value="PROTEIN ABHD13"/>
    <property type="match status" value="1"/>
</dbReference>
<keyword evidence="1" id="KW-0472">Membrane</keyword>
<accession>A0A3N4LWZ0</accession>
<dbReference type="InterPro" id="IPR000073">
    <property type="entry name" value="AB_hydrolase_1"/>
</dbReference>
<dbReference type="STRING" id="1051890.A0A3N4LWZ0"/>
<dbReference type="InParanoid" id="A0A3N4LWZ0"/>
<sequence>MTISLLFKKAFWPLAGAGATYIGCLFLLINPWLQRNAIYMNKLQLTWNYDLTKPEHFGFAKNQVTPFYIPTPDGEKLFAWHVLPLGLYAEQRDILLDHDSGLVEDITQNAAFQLLRNDPEARLLIHFHGNAGTVGAGYRPIYTRSLSGASPYKLHILTIDYRGFGYSSGYPTEEGLITDGLSAVKWAIDVARISPDRIAIMGQSLGTAVAFGVAEALINPPNAIEEDPSKGIELGAIISVAGFSHMKELLSTYHIAGIIPVLAPLRPYPWAQAFFKKFVYETWESSRKLATLVKKSSWKLQLIILHAQNDMQIPVEHSDFLFYAAANATIGEEEAFSMRDVREHKTTVELGEEGYVNIWPVEKSGGKLIQQWVVNWGEHNRVVTSSSVSLVVARALGLS</sequence>
<gene>
    <name evidence="3" type="ORF">L211DRAFT_779630</name>
</gene>
<dbReference type="Gene3D" id="3.40.50.1820">
    <property type="entry name" value="alpha/beta hydrolase"/>
    <property type="match status" value="1"/>
</dbReference>
<keyword evidence="1" id="KW-0812">Transmembrane</keyword>
<dbReference type="InterPro" id="IPR029058">
    <property type="entry name" value="AB_hydrolase_fold"/>
</dbReference>
<evidence type="ECO:0000313" key="4">
    <source>
        <dbReference type="Proteomes" id="UP000267821"/>
    </source>
</evidence>
<feature type="transmembrane region" description="Helical" evidence="1">
    <location>
        <begin position="12"/>
        <end position="33"/>
    </location>
</feature>
<dbReference type="Pfam" id="PF00561">
    <property type="entry name" value="Abhydrolase_1"/>
    <property type="match status" value="1"/>
</dbReference>
<protein>
    <submittedName>
        <fullName evidence="3">Alpha/beta-hydrolase</fullName>
    </submittedName>
</protein>
<feature type="domain" description="AB hydrolase-1" evidence="2">
    <location>
        <begin position="124"/>
        <end position="214"/>
    </location>
</feature>
<reference evidence="3 4" key="1">
    <citation type="journal article" date="2018" name="Nat. Ecol. Evol.">
        <title>Pezizomycetes genomes reveal the molecular basis of ectomycorrhizal truffle lifestyle.</title>
        <authorList>
            <person name="Murat C."/>
            <person name="Payen T."/>
            <person name="Noel B."/>
            <person name="Kuo A."/>
            <person name="Morin E."/>
            <person name="Chen J."/>
            <person name="Kohler A."/>
            <person name="Krizsan K."/>
            <person name="Balestrini R."/>
            <person name="Da Silva C."/>
            <person name="Montanini B."/>
            <person name="Hainaut M."/>
            <person name="Levati E."/>
            <person name="Barry K.W."/>
            <person name="Belfiori B."/>
            <person name="Cichocki N."/>
            <person name="Clum A."/>
            <person name="Dockter R.B."/>
            <person name="Fauchery L."/>
            <person name="Guy J."/>
            <person name="Iotti M."/>
            <person name="Le Tacon F."/>
            <person name="Lindquist E.A."/>
            <person name="Lipzen A."/>
            <person name="Malagnac F."/>
            <person name="Mello A."/>
            <person name="Molinier V."/>
            <person name="Miyauchi S."/>
            <person name="Poulain J."/>
            <person name="Riccioni C."/>
            <person name="Rubini A."/>
            <person name="Sitrit Y."/>
            <person name="Splivallo R."/>
            <person name="Traeger S."/>
            <person name="Wang M."/>
            <person name="Zifcakova L."/>
            <person name="Wipf D."/>
            <person name="Zambonelli A."/>
            <person name="Paolocci F."/>
            <person name="Nowrousian M."/>
            <person name="Ottonello S."/>
            <person name="Baldrian P."/>
            <person name="Spatafora J.W."/>
            <person name="Henrissat B."/>
            <person name="Nagy L.G."/>
            <person name="Aury J.M."/>
            <person name="Wincker P."/>
            <person name="Grigoriev I.V."/>
            <person name="Bonfante P."/>
            <person name="Martin F.M."/>
        </authorList>
    </citation>
    <scope>NUCLEOTIDE SEQUENCE [LARGE SCALE GENOMIC DNA]</scope>
    <source>
        <strain evidence="3 4">ATCC MYA-4762</strain>
    </source>
</reference>
<organism evidence="3 4">
    <name type="scientific">Terfezia boudieri ATCC MYA-4762</name>
    <dbReference type="NCBI Taxonomy" id="1051890"/>
    <lineage>
        <taxon>Eukaryota</taxon>
        <taxon>Fungi</taxon>
        <taxon>Dikarya</taxon>
        <taxon>Ascomycota</taxon>
        <taxon>Pezizomycotina</taxon>
        <taxon>Pezizomycetes</taxon>
        <taxon>Pezizales</taxon>
        <taxon>Pezizaceae</taxon>
        <taxon>Terfezia</taxon>
    </lineage>
</organism>
<dbReference type="AlphaFoldDB" id="A0A3N4LWZ0"/>
<name>A0A3N4LWZ0_9PEZI</name>
<evidence type="ECO:0000313" key="3">
    <source>
        <dbReference type="EMBL" id="RPB27416.1"/>
    </source>
</evidence>
<dbReference type="EMBL" id="ML121531">
    <property type="protein sequence ID" value="RPB27416.1"/>
    <property type="molecule type" value="Genomic_DNA"/>
</dbReference>
<dbReference type="GO" id="GO:0016787">
    <property type="term" value="F:hydrolase activity"/>
    <property type="evidence" value="ECO:0007669"/>
    <property type="project" value="UniProtKB-KW"/>
</dbReference>
<proteinExistence type="predicted"/>
<dbReference type="OrthoDB" id="446723at2759"/>
<keyword evidence="3" id="KW-0378">Hydrolase</keyword>
<keyword evidence="4" id="KW-1185">Reference proteome</keyword>
<evidence type="ECO:0000256" key="1">
    <source>
        <dbReference type="SAM" id="Phobius"/>
    </source>
</evidence>